<reference evidence="2" key="1">
    <citation type="submission" date="2016-11" db="UniProtKB">
        <authorList>
            <consortium name="WormBaseParasite"/>
        </authorList>
    </citation>
    <scope>IDENTIFICATION</scope>
</reference>
<keyword evidence="1" id="KW-1185">Reference proteome</keyword>
<proteinExistence type="predicted"/>
<name>A0A1I7WH85_HETBA</name>
<evidence type="ECO:0000313" key="2">
    <source>
        <dbReference type="WBParaSite" id="Hba_04353"/>
    </source>
</evidence>
<protein>
    <submittedName>
        <fullName evidence="2">Secreted protein</fullName>
    </submittedName>
</protein>
<dbReference type="WBParaSite" id="Hba_04353">
    <property type="protein sequence ID" value="Hba_04353"/>
    <property type="gene ID" value="Hba_04353"/>
</dbReference>
<dbReference type="Proteomes" id="UP000095283">
    <property type="component" value="Unplaced"/>
</dbReference>
<dbReference type="AlphaFoldDB" id="A0A1I7WH85"/>
<evidence type="ECO:0000313" key="1">
    <source>
        <dbReference type="Proteomes" id="UP000095283"/>
    </source>
</evidence>
<sequence length="173" mass="19184">MFALKTSIHFRNSATSGKCCPTRQFCIDPSKCQPEGSKSVIDRPTSLSGKWSFLFHCMEQLNQLTTVLLAVTVSPSWRSSERAHPSHHTRCTEGLFDVGVNDWPVIVVQNPFFLTSNNFPPKVLLALPGKQRDACVEPTANAVFGEFMRHSLSGFPNSSHLVQSPLNCCFINS</sequence>
<accession>A0A1I7WH85</accession>
<organism evidence="1 2">
    <name type="scientific">Heterorhabditis bacteriophora</name>
    <name type="common">Entomopathogenic nematode worm</name>
    <dbReference type="NCBI Taxonomy" id="37862"/>
    <lineage>
        <taxon>Eukaryota</taxon>
        <taxon>Metazoa</taxon>
        <taxon>Ecdysozoa</taxon>
        <taxon>Nematoda</taxon>
        <taxon>Chromadorea</taxon>
        <taxon>Rhabditida</taxon>
        <taxon>Rhabditina</taxon>
        <taxon>Rhabditomorpha</taxon>
        <taxon>Strongyloidea</taxon>
        <taxon>Heterorhabditidae</taxon>
        <taxon>Heterorhabditis</taxon>
    </lineage>
</organism>